<dbReference type="VEuPathDB" id="TriTrypDB:Tb427_000301800"/>
<keyword evidence="4" id="KW-0336">GPI-anchor</keyword>
<feature type="chain" id="PRO_5004058772" evidence="9">
    <location>
        <begin position="22"/>
        <end position="274"/>
    </location>
</feature>
<evidence type="ECO:0000256" key="2">
    <source>
        <dbReference type="ARBA" id="ARBA00004609"/>
    </source>
</evidence>
<feature type="signal peptide" evidence="9">
    <location>
        <begin position="1"/>
        <end position="21"/>
    </location>
</feature>
<evidence type="ECO:0000256" key="4">
    <source>
        <dbReference type="ARBA" id="ARBA00022622"/>
    </source>
</evidence>
<evidence type="ECO:0000256" key="6">
    <source>
        <dbReference type="ARBA" id="ARBA00023136"/>
    </source>
</evidence>
<keyword evidence="3" id="KW-1003">Cell membrane</keyword>
<dbReference type="GO" id="GO:0098552">
    <property type="term" value="C:side of membrane"/>
    <property type="evidence" value="ECO:0007669"/>
    <property type="project" value="UniProtKB-KW"/>
</dbReference>
<evidence type="ECO:0000256" key="7">
    <source>
        <dbReference type="ARBA" id="ARBA00023180"/>
    </source>
</evidence>
<keyword evidence="6" id="KW-0472">Membrane</keyword>
<feature type="domain" description="Trypanosome variant surface glycoprotein B-type N-terminal" evidence="10">
    <location>
        <begin position="20"/>
        <end position="251"/>
    </location>
</feature>
<protein>
    <submittedName>
        <fullName evidence="11">Variant surface glycoprotein 1844</fullName>
    </submittedName>
</protein>
<sequence>MYSTLVIVMLSLAQLRHVTPAANDHKNVADLQVLCDLMNLAKGSIDTQTVEQIPESALDELERINISVADPKWRSTLAATAQDKKKDSPDCKTPEDKEVCKPHYSRWEDHNIAVLEYTKGQHFPNIGEDKLESTLGRSISITASGLTAKAQAIRHRFNDMIANPKTPTKSKVQNLLAIAVFAAPSTAEATDKSCQVALANDRQTACGLPNGVTAVCETLICVCAQDASQNKQICGSTVSPNNQQTAWGKSQKAGKWAANGRQLNLSVIVLMRRV</sequence>
<name>M4T166_9TRYP</name>
<keyword evidence="5 9" id="KW-0732">Signal</keyword>
<evidence type="ECO:0000313" key="11">
    <source>
        <dbReference type="EMBL" id="AGH60752.1"/>
    </source>
</evidence>
<evidence type="ECO:0000256" key="5">
    <source>
        <dbReference type="ARBA" id="ARBA00022729"/>
    </source>
</evidence>
<evidence type="ECO:0000256" key="1">
    <source>
        <dbReference type="ARBA" id="ARBA00002523"/>
    </source>
</evidence>
<reference evidence="11" key="2">
    <citation type="journal article" date="2014" name="Mol. Biochem. Parasitol.">
        <title>Capturing the variant surface glycoprotein repertoire (the VSGnome) of Trypanosoma brucei Lister 427.</title>
        <authorList>
            <person name="Cross G.A."/>
            <person name="Kim H.S."/>
            <person name="Wickstead B."/>
        </authorList>
    </citation>
    <scope>NUCLEOTIDE SEQUENCE</scope>
    <source>
        <strain evidence="11">Lister 427</strain>
    </source>
</reference>
<dbReference type="AlphaFoldDB" id="M4T166"/>
<dbReference type="Pfam" id="PF13206">
    <property type="entry name" value="VSG_B"/>
    <property type="match status" value="1"/>
</dbReference>
<comment type="subcellular location">
    <subcellularLocation>
        <location evidence="2">Cell membrane</location>
        <topology evidence="2">Lipid-anchor</topology>
        <topology evidence="2">GPI-anchor</topology>
    </subcellularLocation>
</comment>
<dbReference type="GO" id="GO:0005886">
    <property type="term" value="C:plasma membrane"/>
    <property type="evidence" value="ECO:0007669"/>
    <property type="project" value="UniProtKB-SubCell"/>
</dbReference>
<organism evidence="11">
    <name type="scientific">Trypanosoma brucei</name>
    <dbReference type="NCBI Taxonomy" id="5691"/>
    <lineage>
        <taxon>Eukaryota</taxon>
        <taxon>Discoba</taxon>
        <taxon>Euglenozoa</taxon>
        <taxon>Kinetoplastea</taxon>
        <taxon>Metakinetoplastina</taxon>
        <taxon>Trypanosomatida</taxon>
        <taxon>Trypanosomatidae</taxon>
        <taxon>Trypanosoma</taxon>
    </lineage>
</organism>
<evidence type="ECO:0000256" key="3">
    <source>
        <dbReference type="ARBA" id="ARBA00022475"/>
    </source>
</evidence>
<accession>M4T166</accession>
<keyword evidence="8" id="KW-0449">Lipoprotein</keyword>
<dbReference type="InterPro" id="IPR025932">
    <property type="entry name" value="Trypano_VSG_B_N_dom"/>
</dbReference>
<reference evidence="11" key="1">
    <citation type="submission" date="2013-02" db="EMBL/GenBank/DDBJ databases">
        <authorList>
            <person name="Cross G.A.M."/>
            <person name="Kim H.-S."/>
            <person name="Wickstead B."/>
        </authorList>
    </citation>
    <scope>NUCLEOTIDE SEQUENCE</scope>
    <source>
        <strain evidence="11">Lister 427</strain>
    </source>
</reference>
<evidence type="ECO:0000256" key="8">
    <source>
        <dbReference type="ARBA" id="ARBA00023288"/>
    </source>
</evidence>
<evidence type="ECO:0000256" key="9">
    <source>
        <dbReference type="SAM" id="SignalP"/>
    </source>
</evidence>
<evidence type="ECO:0000259" key="10">
    <source>
        <dbReference type="Pfam" id="PF13206"/>
    </source>
</evidence>
<keyword evidence="7" id="KW-0325">Glycoprotein</keyword>
<comment type="function">
    <text evidence="1">VSG forms a coat on the surface of the parasite. The trypanosome evades the immune response of the host by expressing a series of antigenically distinct VSGs from an estimated 1000 VSG genes.</text>
</comment>
<dbReference type="EMBL" id="KC613321">
    <property type="protein sequence ID" value="AGH60752.1"/>
    <property type="molecule type" value="Genomic_DNA"/>
</dbReference>
<proteinExistence type="predicted"/>